<proteinExistence type="predicted"/>
<organism evidence="2 3">
    <name type="scientific">Symbiodinium microadriaticum</name>
    <name type="common">Dinoflagellate</name>
    <name type="synonym">Zooxanthella microadriatica</name>
    <dbReference type="NCBI Taxonomy" id="2951"/>
    <lineage>
        <taxon>Eukaryota</taxon>
        <taxon>Sar</taxon>
        <taxon>Alveolata</taxon>
        <taxon>Dinophyceae</taxon>
        <taxon>Suessiales</taxon>
        <taxon>Symbiodiniaceae</taxon>
        <taxon>Symbiodinium</taxon>
    </lineage>
</organism>
<comment type="caution">
    <text evidence="2">The sequence shown here is derived from an EMBL/GenBank/DDBJ whole genome shotgun (WGS) entry which is preliminary data.</text>
</comment>
<evidence type="ECO:0000313" key="2">
    <source>
        <dbReference type="EMBL" id="OLP96341.1"/>
    </source>
</evidence>
<dbReference type="Proteomes" id="UP000186817">
    <property type="component" value="Unassembled WGS sequence"/>
</dbReference>
<gene>
    <name evidence="2" type="ORF">AK812_SmicGene21439</name>
</gene>
<evidence type="ECO:0000313" key="3">
    <source>
        <dbReference type="Proteomes" id="UP000186817"/>
    </source>
</evidence>
<feature type="region of interest" description="Disordered" evidence="1">
    <location>
        <begin position="120"/>
        <end position="139"/>
    </location>
</feature>
<reference evidence="2 3" key="1">
    <citation type="submission" date="2016-02" db="EMBL/GenBank/DDBJ databases">
        <title>Genome analysis of coral dinoflagellate symbionts highlights evolutionary adaptations to a symbiotic lifestyle.</title>
        <authorList>
            <person name="Aranda M."/>
            <person name="Li Y."/>
            <person name="Liew Y.J."/>
            <person name="Baumgarten S."/>
            <person name="Simakov O."/>
            <person name="Wilson M."/>
            <person name="Piel J."/>
            <person name="Ashoor H."/>
            <person name="Bougouffa S."/>
            <person name="Bajic V.B."/>
            <person name="Ryu T."/>
            <person name="Ravasi T."/>
            <person name="Bayer T."/>
            <person name="Micklem G."/>
            <person name="Kim H."/>
            <person name="Bhak J."/>
            <person name="Lajeunesse T.C."/>
            <person name="Voolstra C.R."/>
        </authorList>
    </citation>
    <scope>NUCLEOTIDE SEQUENCE [LARGE SCALE GENOMIC DNA]</scope>
    <source>
        <strain evidence="2 3">CCMP2467</strain>
    </source>
</reference>
<accession>A0A1Q9DME0</accession>
<keyword evidence="3" id="KW-1185">Reference proteome</keyword>
<dbReference type="EMBL" id="LSRX01000471">
    <property type="protein sequence ID" value="OLP96341.1"/>
    <property type="molecule type" value="Genomic_DNA"/>
</dbReference>
<name>A0A1Q9DME0_SYMMI</name>
<dbReference type="AlphaFoldDB" id="A0A1Q9DME0"/>
<protein>
    <submittedName>
        <fullName evidence="2">Uncharacterized protein</fullName>
    </submittedName>
</protein>
<sequence length="280" mass="29443">MGPLLLLVYSRGGGIWVRQSRMIRMTPLRRWLAPKTDGAPKPVSKPEAVPAAVSGVASTCAPAALTSERAHRITQPTTMASYVVGQTSPGRELSSWLQQLVPSPEINGNLAIQPWHPADRRSAGDAMARSRRGGASGGSRPECCSGRVGLLVRVLLLSCAAVLVCLAATSGPEDKPSWSLALADDLPVTLSKGALLGHPPSTEATTPAATTLRPTTSISAATATRDLGNGLPEHEDAGGEPAIIRYTLPARQTSLDIDLVVAAFSENLPVFWQHSLMIKP</sequence>
<evidence type="ECO:0000256" key="1">
    <source>
        <dbReference type="SAM" id="MobiDB-lite"/>
    </source>
</evidence>